<dbReference type="InterPro" id="IPR047109">
    <property type="entry name" value="CAD-like"/>
</dbReference>
<dbReference type="Pfam" id="PF08240">
    <property type="entry name" value="ADH_N"/>
    <property type="match status" value="1"/>
</dbReference>
<keyword evidence="3 5" id="KW-0862">Zinc</keyword>
<evidence type="ECO:0000256" key="5">
    <source>
        <dbReference type="RuleBase" id="RU361277"/>
    </source>
</evidence>
<dbReference type="InterPro" id="IPR006311">
    <property type="entry name" value="TAT_signal"/>
</dbReference>
<dbReference type="EC" id="1.-.-.-" evidence="8"/>
<dbReference type="GO" id="GO:0016491">
    <property type="term" value="F:oxidoreductase activity"/>
    <property type="evidence" value="ECO:0007669"/>
    <property type="project" value="UniProtKB-KW"/>
</dbReference>
<keyword evidence="6" id="KW-0732">Signal</keyword>
<dbReference type="SUPFAM" id="SSF51735">
    <property type="entry name" value="NAD(P)-binding Rossmann-fold domains"/>
    <property type="match status" value="1"/>
</dbReference>
<dbReference type="Gene3D" id="3.90.180.10">
    <property type="entry name" value="Medium-chain alcohol dehydrogenases, catalytic domain"/>
    <property type="match status" value="1"/>
</dbReference>
<protein>
    <submittedName>
        <fullName evidence="8">Zinc-type alcohol dehydrogenase-like protein</fullName>
        <ecNumber evidence="8">1.-.-.-</ecNumber>
    </submittedName>
</protein>
<dbReference type="InterPro" id="IPR002328">
    <property type="entry name" value="ADH_Zn_CS"/>
</dbReference>
<reference evidence="8 9" key="1">
    <citation type="submission" date="2023-07" db="EMBL/GenBank/DDBJ databases">
        <title>Genomic Encyclopedia of Type Strains, Phase IV (KMG-IV): sequencing the most valuable type-strain genomes for metagenomic binning, comparative biology and taxonomic classification.</title>
        <authorList>
            <person name="Goeker M."/>
        </authorList>
    </citation>
    <scope>NUCLEOTIDE SEQUENCE [LARGE SCALE GENOMIC DNA]</scope>
    <source>
        <strain evidence="8 9">DSM 19619</strain>
    </source>
</reference>
<keyword evidence="9" id="KW-1185">Reference proteome</keyword>
<evidence type="ECO:0000313" key="9">
    <source>
        <dbReference type="Proteomes" id="UP001242480"/>
    </source>
</evidence>
<evidence type="ECO:0000259" key="7">
    <source>
        <dbReference type="SMART" id="SM00829"/>
    </source>
</evidence>
<proteinExistence type="inferred from homology"/>
<feature type="chain" id="PRO_5046982238" evidence="6">
    <location>
        <begin position="30"/>
        <end position="392"/>
    </location>
</feature>
<feature type="domain" description="Enoyl reductase (ER)" evidence="7">
    <location>
        <begin position="50"/>
        <end position="384"/>
    </location>
</feature>
<dbReference type="PROSITE" id="PS51318">
    <property type="entry name" value="TAT"/>
    <property type="match status" value="1"/>
</dbReference>
<evidence type="ECO:0000256" key="1">
    <source>
        <dbReference type="ARBA" id="ARBA00001947"/>
    </source>
</evidence>
<comment type="caution">
    <text evidence="8">The sequence shown here is derived from an EMBL/GenBank/DDBJ whole genome shotgun (WGS) entry which is preliminary data.</text>
</comment>
<dbReference type="PROSITE" id="PS00059">
    <property type="entry name" value="ADH_ZINC"/>
    <property type="match status" value="1"/>
</dbReference>
<organism evidence="8 9">
    <name type="scientific">Labrys wisconsinensis</name>
    <dbReference type="NCBI Taxonomy" id="425677"/>
    <lineage>
        <taxon>Bacteria</taxon>
        <taxon>Pseudomonadati</taxon>
        <taxon>Pseudomonadota</taxon>
        <taxon>Alphaproteobacteria</taxon>
        <taxon>Hyphomicrobiales</taxon>
        <taxon>Xanthobacteraceae</taxon>
        <taxon>Labrys</taxon>
    </lineage>
</organism>
<dbReference type="InterPro" id="IPR020843">
    <property type="entry name" value="ER"/>
</dbReference>
<gene>
    <name evidence="8" type="ORF">QO011_003060</name>
</gene>
<evidence type="ECO:0000256" key="3">
    <source>
        <dbReference type="ARBA" id="ARBA00022833"/>
    </source>
</evidence>
<feature type="signal peptide" evidence="6">
    <location>
        <begin position="1"/>
        <end position="29"/>
    </location>
</feature>
<name>A0ABU0J715_9HYPH</name>
<dbReference type="InterPro" id="IPR011032">
    <property type="entry name" value="GroES-like_sf"/>
</dbReference>
<comment type="cofactor">
    <cofactor evidence="1 5">
        <name>Zn(2+)</name>
        <dbReference type="ChEBI" id="CHEBI:29105"/>
    </cofactor>
</comment>
<dbReference type="Proteomes" id="UP001242480">
    <property type="component" value="Unassembled WGS sequence"/>
</dbReference>
<dbReference type="Pfam" id="PF00107">
    <property type="entry name" value="ADH_zinc_N"/>
    <property type="match status" value="1"/>
</dbReference>
<dbReference type="InterPro" id="IPR013149">
    <property type="entry name" value="ADH-like_C"/>
</dbReference>
<keyword evidence="4 8" id="KW-0560">Oxidoreductase</keyword>
<evidence type="ECO:0000256" key="2">
    <source>
        <dbReference type="ARBA" id="ARBA00022723"/>
    </source>
</evidence>
<dbReference type="EMBL" id="JAUSVX010000005">
    <property type="protein sequence ID" value="MDQ0470044.1"/>
    <property type="molecule type" value="Genomic_DNA"/>
</dbReference>
<dbReference type="CDD" id="cd05283">
    <property type="entry name" value="CAD1"/>
    <property type="match status" value="1"/>
</dbReference>
<accession>A0ABU0J715</accession>
<sequence length="392" mass="41599">MPERRKLLLAGAGLAAAPLLAGMATGVRAQQAAAPVETGPFSVRAYGASSAASALEARQIQRRAVGPKDVLIDVLYSGICHSDIHTVRDEWRQTLPTRFPSVPGHEIVGRVTAVGSAVTKFKVGDIGGVGCMVDSCGTCENCLADREQNCLKGATFTYGSPDPALGGFTFGGYSERMVVAEHFVIRIPPGADLAATAPLLCAGVTTFSPMQHWRLEPGQRVGVIGLGGLGHMAVKLAVARRAEVTVFTTSPGKIADAQRLGAREAVLSSDAEAMKRLANRFDLLISTVPHAYPMQPFMDLLKLDATLVNVGALNDLEGPNGMALAFGRKSLAGSVIGGIAETQEVVDYCAARNIKADIELIRPDQINQAMDRVVSKDIRYRFVIDFTAERQG</sequence>
<dbReference type="SUPFAM" id="SSF50129">
    <property type="entry name" value="GroES-like"/>
    <property type="match status" value="1"/>
</dbReference>
<dbReference type="Gene3D" id="3.40.50.720">
    <property type="entry name" value="NAD(P)-binding Rossmann-like Domain"/>
    <property type="match status" value="1"/>
</dbReference>
<comment type="similarity">
    <text evidence="5">Belongs to the zinc-containing alcohol dehydrogenase family.</text>
</comment>
<evidence type="ECO:0000256" key="6">
    <source>
        <dbReference type="SAM" id="SignalP"/>
    </source>
</evidence>
<evidence type="ECO:0000313" key="8">
    <source>
        <dbReference type="EMBL" id="MDQ0470044.1"/>
    </source>
</evidence>
<evidence type="ECO:0000256" key="4">
    <source>
        <dbReference type="ARBA" id="ARBA00023002"/>
    </source>
</evidence>
<dbReference type="SMART" id="SM00829">
    <property type="entry name" value="PKS_ER"/>
    <property type="match status" value="1"/>
</dbReference>
<dbReference type="InterPro" id="IPR013154">
    <property type="entry name" value="ADH-like_N"/>
</dbReference>
<keyword evidence="2 5" id="KW-0479">Metal-binding</keyword>
<dbReference type="InterPro" id="IPR036291">
    <property type="entry name" value="NAD(P)-bd_dom_sf"/>
</dbReference>
<dbReference type="PANTHER" id="PTHR42683">
    <property type="entry name" value="ALDEHYDE REDUCTASE"/>
    <property type="match status" value="1"/>
</dbReference>